<dbReference type="Proteomes" id="UP000256541">
    <property type="component" value="Unassembled WGS sequence"/>
</dbReference>
<evidence type="ECO:0000259" key="2">
    <source>
        <dbReference type="Pfam" id="PF13683"/>
    </source>
</evidence>
<dbReference type="Pfam" id="PF13683">
    <property type="entry name" value="rve_3"/>
    <property type="match status" value="1"/>
</dbReference>
<evidence type="ECO:0000256" key="1">
    <source>
        <dbReference type="SAM" id="MobiDB-lite"/>
    </source>
</evidence>
<evidence type="ECO:0000313" key="3">
    <source>
        <dbReference type="EMBL" id="RFA12074.1"/>
    </source>
</evidence>
<proteinExistence type="predicted"/>
<dbReference type="InterPro" id="IPR001584">
    <property type="entry name" value="Integrase_cat-core"/>
</dbReference>
<protein>
    <recommendedName>
        <fullName evidence="2">Integrase catalytic domain-containing protein</fullName>
    </recommendedName>
</protein>
<dbReference type="SUPFAM" id="SSF53098">
    <property type="entry name" value="Ribonuclease H-like"/>
    <property type="match status" value="1"/>
</dbReference>
<dbReference type="AlphaFoldDB" id="A0A3E0VPZ3"/>
<evidence type="ECO:0000313" key="4">
    <source>
        <dbReference type="Proteomes" id="UP000256541"/>
    </source>
</evidence>
<dbReference type="InterPro" id="IPR012337">
    <property type="entry name" value="RNaseH-like_sf"/>
</dbReference>
<name>A0A3E0VPZ3_9MICO</name>
<dbReference type="EMBL" id="NBXB01000045">
    <property type="protein sequence ID" value="RFA12074.1"/>
    <property type="molecule type" value="Genomic_DNA"/>
</dbReference>
<feature type="region of interest" description="Disordered" evidence="1">
    <location>
        <begin position="94"/>
        <end position="147"/>
    </location>
</feature>
<dbReference type="GO" id="GO:0015074">
    <property type="term" value="P:DNA integration"/>
    <property type="evidence" value="ECO:0007669"/>
    <property type="project" value="InterPro"/>
</dbReference>
<dbReference type="GO" id="GO:0003676">
    <property type="term" value="F:nucleic acid binding"/>
    <property type="evidence" value="ECO:0007669"/>
    <property type="project" value="InterPro"/>
</dbReference>
<organism evidence="3 4">
    <name type="scientific">Subtercola boreus</name>
    <dbReference type="NCBI Taxonomy" id="120213"/>
    <lineage>
        <taxon>Bacteria</taxon>
        <taxon>Bacillati</taxon>
        <taxon>Actinomycetota</taxon>
        <taxon>Actinomycetes</taxon>
        <taxon>Micrococcales</taxon>
        <taxon>Microbacteriaceae</taxon>
        <taxon>Subtercola</taxon>
    </lineage>
</organism>
<comment type="caution">
    <text evidence="3">The sequence shown here is derived from an EMBL/GenBank/DDBJ whole genome shotgun (WGS) entry which is preliminary data.</text>
</comment>
<dbReference type="InterPro" id="IPR036397">
    <property type="entry name" value="RNaseH_sf"/>
</dbReference>
<sequence>MVPPRSNRRKNSSRAFALYCTFSKPLGRPTLAQYTSADVERWATRNGATLSCGATGVCWDNAAAESFFATLKNEMYCRTVFPTRAEARTRCRGAHRGVLQPETAALNPRLPHAPRGPPGSQTELHRRDPRGVTTTKPRSKKLDTAQY</sequence>
<gene>
    <name evidence="3" type="ORF">B7R22_16695</name>
</gene>
<accession>A0A3E0VPZ3</accession>
<feature type="domain" description="Integrase catalytic" evidence="2">
    <location>
        <begin position="47"/>
        <end position="91"/>
    </location>
</feature>
<reference evidence="3 4" key="1">
    <citation type="submission" date="2017-04" db="EMBL/GenBank/DDBJ databases">
        <title>Comparative genome analysis of Subtercola boreus.</title>
        <authorList>
            <person name="Cho Y.-J."/>
            <person name="Cho A."/>
            <person name="Kim O.-S."/>
            <person name="Lee J.-I."/>
        </authorList>
    </citation>
    <scope>NUCLEOTIDE SEQUENCE [LARGE SCALE GENOMIC DNA]</scope>
    <source>
        <strain evidence="3 4">P27479</strain>
    </source>
</reference>
<dbReference type="Gene3D" id="3.30.420.10">
    <property type="entry name" value="Ribonuclease H-like superfamily/Ribonuclease H"/>
    <property type="match status" value="1"/>
</dbReference>